<evidence type="ECO:0000313" key="2">
    <source>
        <dbReference type="EMBL" id="KZV25583.1"/>
    </source>
</evidence>
<sequence>MQTASKFTGMHKTRIAQAPSCDTRLNNSTQLIATNTTVYTGRSARRLSTSIKDLTKNLYSKLTAEQIMRPQALNQQLRTSSSRSASSRLKTGTKISSLKRGFPTMVPSLKTDRTISDDQENTRSGEQCIDEGLRNNIYRELSGEDKEMSGLKMIKCWSTKRYMYLCSSDDGYSVFRSAQTSPRYSAQPCSSERTLKSDFSPNSSRSQQIALTKEITLIKQITLSLAILLSHVNQLSHANQLSSKQIVSPPAQEKLSALTKADHHQQLSFGLRTTNNPRLR</sequence>
<feature type="compositionally biased region" description="Polar residues" evidence="1">
    <location>
        <begin position="266"/>
        <end position="280"/>
    </location>
</feature>
<gene>
    <name evidence="2" type="ORF">F511_22213</name>
</gene>
<dbReference type="EMBL" id="KV011857">
    <property type="protein sequence ID" value="KZV25583.1"/>
    <property type="molecule type" value="Genomic_DNA"/>
</dbReference>
<organism evidence="2 3">
    <name type="scientific">Dorcoceras hygrometricum</name>
    <dbReference type="NCBI Taxonomy" id="472368"/>
    <lineage>
        <taxon>Eukaryota</taxon>
        <taxon>Viridiplantae</taxon>
        <taxon>Streptophyta</taxon>
        <taxon>Embryophyta</taxon>
        <taxon>Tracheophyta</taxon>
        <taxon>Spermatophyta</taxon>
        <taxon>Magnoliopsida</taxon>
        <taxon>eudicotyledons</taxon>
        <taxon>Gunneridae</taxon>
        <taxon>Pentapetalae</taxon>
        <taxon>asterids</taxon>
        <taxon>lamiids</taxon>
        <taxon>Lamiales</taxon>
        <taxon>Gesneriaceae</taxon>
        <taxon>Didymocarpoideae</taxon>
        <taxon>Trichosporeae</taxon>
        <taxon>Loxocarpinae</taxon>
        <taxon>Dorcoceras</taxon>
    </lineage>
</organism>
<feature type="region of interest" description="Disordered" evidence="1">
    <location>
        <begin position="183"/>
        <end position="203"/>
    </location>
</feature>
<accession>A0A2Z7AVS2</accession>
<keyword evidence="3" id="KW-1185">Reference proteome</keyword>
<evidence type="ECO:0000313" key="3">
    <source>
        <dbReference type="Proteomes" id="UP000250235"/>
    </source>
</evidence>
<feature type="region of interest" description="Disordered" evidence="1">
    <location>
        <begin position="74"/>
        <end position="94"/>
    </location>
</feature>
<feature type="compositionally biased region" description="Low complexity" evidence="1">
    <location>
        <begin position="78"/>
        <end position="88"/>
    </location>
</feature>
<name>A0A2Z7AVS2_9LAMI</name>
<dbReference type="Proteomes" id="UP000250235">
    <property type="component" value="Unassembled WGS sequence"/>
</dbReference>
<proteinExistence type="predicted"/>
<dbReference type="AlphaFoldDB" id="A0A2Z7AVS2"/>
<evidence type="ECO:0000256" key="1">
    <source>
        <dbReference type="SAM" id="MobiDB-lite"/>
    </source>
</evidence>
<feature type="region of interest" description="Disordered" evidence="1">
    <location>
        <begin position="252"/>
        <end position="280"/>
    </location>
</feature>
<protein>
    <submittedName>
        <fullName evidence="2">Uncharacterized protein</fullName>
    </submittedName>
</protein>
<reference evidence="2 3" key="1">
    <citation type="journal article" date="2015" name="Proc. Natl. Acad. Sci. U.S.A.">
        <title>The resurrection genome of Boea hygrometrica: A blueprint for survival of dehydration.</title>
        <authorList>
            <person name="Xiao L."/>
            <person name="Yang G."/>
            <person name="Zhang L."/>
            <person name="Yang X."/>
            <person name="Zhao S."/>
            <person name="Ji Z."/>
            <person name="Zhou Q."/>
            <person name="Hu M."/>
            <person name="Wang Y."/>
            <person name="Chen M."/>
            <person name="Xu Y."/>
            <person name="Jin H."/>
            <person name="Xiao X."/>
            <person name="Hu G."/>
            <person name="Bao F."/>
            <person name="Hu Y."/>
            <person name="Wan P."/>
            <person name="Li L."/>
            <person name="Deng X."/>
            <person name="Kuang T."/>
            <person name="Xiang C."/>
            <person name="Zhu J.K."/>
            <person name="Oliver M.J."/>
            <person name="He Y."/>
        </authorList>
    </citation>
    <scope>NUCLEOTIDE SEQUENCE [LARGE SCALE GENOMIC DNA]</scope>
    <source>
        <strain evidence="3">cv. XS01</strain>
    </source>
</reference>